<organism evidence="2 3">
    <name type="scientific">Streptomyces violarus</name>
    <dbReference type="NCBI Taxonomy" id="67380"/>
    <lineage>
        <taxon>Bacteria</taxon>
        <taxon>Bacillati</taxon>
        <taxon>Actinomycetota</taxon>
        <taxon>Actinomycetes</taxon>
        <taxon>Kitasatosporales</taxon>
        <taxon>Streptomycetaceae</taxon>
        <taxon>Streptomyces</taxon>
    </lineage>
</organism>
<dbReference type="AlphaFoldDB" id="A0A7W5F508"/>
<evidence type="ECO:0000313" key="2">
    <source>
        <dbReference type="EMBL" id="MBB3080387.1"/>
    </source>
</evidence>
<keyword evidence="3" id="KW-1185">Reference proteome</keyword>
<proteinExistence type="predicted"/>
<dbReference type="Proteomes" id="UP000572907">
    <property type="component" value="Unassembled WGS sequence"/>
</dbReference>
<sequence>MRHTLPAAHREIPRRKPTEERTDLTQNRRIGL</sequence>
<name>A0A7W5F508_9ACTN</name>
<evidence type="ECO:0000256" key="1">
    <source>
        <dbReference type="SAM" id="MobiDB-lite"/>
    </source>
</evidence>
<dbReference type="EMBL" id="JACHXE010000008">
    <property type="protein sequence ID" value="MBB3080387.1"/>
    <property type="molecule type" value="Genomic_DNA"/>
</dbReference>
<reference evidence="2 3" key="1">
    <citation type="submission" date="2020-08" db="EMBL/GenBank/DDBJ databases">
        <title>Genomic Encyclopedia of Type Strains, Phase III (KMG-III): the genomes of soil and plant-associated and newly described type strains.</title>
        <authorList>
            <person name="Whitman W."/>
        </authorList>
    </citation>
    <scope>NUCLEOTIDE SEQUENCE [LARGE SCALE GENOMIC DNA]</scope>
    <source>
        <strain evidence="2 3">CECT 3237</strain>
    </source>
</reference>
<gene>
    <name evidence="2" type="ORF">FHS41_006929</name>
</gene>
<protein>
    <submittedName>
        <fullName evidence="2">Uncharacterized protein</fullName>
    </submittedName>
</protein>
<accession>A0A7W5F508</accession>
<comment type="caution">
    <text evidence="2">The sequence shown here is derived from an EMBL/GenBank/DDBJ whole genome shotgun (WGS) entry which is preliminary data.</text>
</comment>
<feature type="region of interest" description="Disordered" evidence="1">
    <location>
        <begin position="1"/>
        <end position="32"/>
    </location>
</feature>
<evidence type="ECO:0000313" key="3">
    <source>
        <dbReference type="Proteomes" id="UP000572907"/>
    </source>
</evidence>
<feature type="compositionally biased region" description="Basic and acidic residues" evidence="1">
    <location>
        <begin position="8"/>
        <end position="23"/>
    </location>
</feature>